<dbReference type="CDD" id="cd00229">
    <property type="entry name" value="SGNH_hydrolase"/>
    <property type="match status" value="1"/>
</dbReference>
<dbReference type="Gene3D" id="3.40.50.1110">
    <property type="entry name" value="SGNH hydrolase"/>
    <property type="match status" value="1"/>
</dbReference>
<keyword evidence="1" id="KW-0378">Hydrolase</keyword>
<dbReference type="Proteomes" id="UP000434172">
    <property type="component" value="Unassembled WGS sequence"/>
</dbReference>
<keyword evidence="2" id="KW-1185">Reference proteome</keyword>
<organism evidence="1 2">
    <name type="scientific">Colletotrichum asianum</name>
    <dbReference type="NCBI Taxonomy" id="702518"/>
    <lineage>
        <taxon>Eukaryota</taxon>
        <taxon>Fungi</taxon>
        <taxon>Dikarya</taxon>
        <taxon>Ascomycota</taxon>
        <taxon>Pezizomycotina</taxon>
        <taxon>Sordariomycetes</taxon>
        <taxon>Hypocreomycetidae</taxon>
        <taxon>Glomerellales</taxon>
        <taxon>Glomerellaceae</taxon>
        <taxon>Colletotrichum</taxon>
        <taxon>Colletotrichum gloeosporioides species complex</taxon>
    </lineage>
</organism>
<evidence type="ECO:0000313" key="2">
    <source>
        <dbReference type="Proteomes" id="UP000434172"/>
    </source>
</evidence>
<name>A0A8H3ZGF6_9PEZI</name>
<dbReference type="EMBL" id="WOWK01000226">
    <property type="protein sequence ID" value="KAF0315172.1"/>
    <property type="molecule type" value="Genomic_DNA"/>
</dbReference>
<dbReference type="GO" id="GO:0016787">
    <property type="term" value="F:hydrolase activity"/>
    <property type="evidence" value="ECO:0007669"/>
    <property type="project" value="UniProtKB-KW"/>
</dbReference>
<comment type="caution">
    <text evidence="1">The sequence shown here is derived from an EMBL/GenBank/DDBJ whole genome shotgun (WGS) entry which is preliminary data.</text>
</comment>
<dbReference type="InterPro" id="IPR036514">
    <property type="entry name" value="SGNH_hydro_sf"/>
</dbReference>
<accession>A0A8H3ZGF6</accession>
<protein>
    <submittedName>
        <fullName evidence="1">Acetylhydrolase</fullName>
    </submittedName>
</protein>
<reference evidence="1 2" key="1">
    <citation type="submission" date="2019-12" db="EMBL/GenBank/DDBJ databases">
        <title>A genome sequence resource for the geographically widespread anthracnose pathogen Colletotrichum asianum.</title>
        <authorList>
            <person name="Meng Y."/>
        </authorList>
    </citation>
    <scope>NUCLEOTIDE SEQUENCE [LARGE SCALE GENOMIC DNA]</scope>
    <source>
        <strain evidence="1 2">ICMP 18580</strain>
    </source>
</reference>
<dbReference type="AlphaFoldDB" id="A0A8H3ZGF6"/>
<gene>
    <name evidence="1" type="ORF">GQ607_017585</name>
</gene>
<dbReference type="OrthoDB" id="505607at2759"/>
<dbReference type="SUPFAM" id="SSF52266">
    <property type="entry name" value="SGNH hydrolase"/>
    <property type="match status" value="1"/>
</dbReference>
<proteinExistence type="predicted"/>
<sequence length="248" mass="27912">MENLMPYGKYKQRSHETSLERHLVELENNPAQPSIVLLGDSMIERMITTGLSPSFDPWPSTTMMSDETMAQKQPQASSAKLARLQGVFNAGVGGDKLENVIYRLTGSSDPSRPLGGLLDALRNRNVKLWVLPVGTKNLHPKRGLRDSDIALLRLIVEALLGIGGKILLVGLFRRKDISDELVVKANENYLELVRQFQEEKSDRIEFLEPPLVDMDECLADHVHLNEKGYQIWSKVLFVLVQVLVIPFN</sequence>
<evidence type="ECO:0000313" key="1">
    <source>
        <dbReference type="EMBL" id="KAF0315172.1"/>
    </source>
</evidence>